<feature type="transmembrane region" description="Helical" evidence="6">
    <location>
        <begin position="123"/>
        <end position="145"/>
    </location>
</feature>
<keyword evidence="4 6" id="KW-1133">Transmembrane helix</keyword>
<proteinExistence type="predicted"/>
<name>A0ABW3G8Z2_9NOCA</name>
<evidence type="ECO:0000256" key="5">
    <source>
        <dbReference type="ARBA" id="ARBA00023136"/>
    </source>
</evidence>
<keyword evidence="5 6" id="KW-0472">Membrane</keyword>
<feature type="transmembrane region" description="Helical" evidence="6">
    <location>
        <begin position="71"/>
        <end position="88"/>
    </location>
</feature>
<comment type="caution">
    <text evidence="8">The sequence shown here is derived from an EMBL/GenBank/DDBJ whole genome shotgun (WGS) entry which is preliminary data.</text>
</comment>
<organism evidence="8 9">
    <name type="scientific">Williamsia deligens</name>
    <dbReference type="NCBI Taxonomy" id="321325"/>
    <lineage>
        <taxon>Bacteria</taxon>
        <taxon>Bacillati</taxon>
        <taxon>Actinomycetota</taxon>
        <taxon>Actinomycetes</taxon>
        <taxon>Mycobacteriales</taxon>
        <taxon>Nocardiaceae</taxon>
        <taxon>Williamsia</taxon>
    </lineage>
</organism>
<dbReference type="InterPro" id="IPR052159">
    <property type="entry name" value="Competence_DNA_uptake"/>
</dbReference>
<protein>
    <submittedName>
        <fullName evidence="8">ComEC/Rec2 family competence protein</fullName>
    </submittedName>
</protein>
<evidence type="ECO:0000256" key="2">
    <source>
        <dbReference type="ARBA" id="ARBA00022475"/>
    </source>
</evidence>
<feature type="transmembrane region" description="Helical" evidence="6">
    <location>
        <begin position="151"/>
        <end position="176"/>
    </location>
</feature>
<evidence type="ECO:0000256" key="4">
    <source>
        <dbReference type="ARBA" id="ARBA00022989"/>
    </source>
</evidence>
<feature type="transmembrane region" description="Helical" evidence="6">
    <location>
        <begin position="47"/>
        <end position="64"/>
    </location>
</feature>
<dbReference type="PANTHER" id="PTHR30619">
    <property type="entry name" value="DNA INTERNALIZATION/COMPETENCE PROTEIN COMEC/REC2"/>
    <property type="match status" value="1"/>
</dbReference>
<reference evidence="9" key="1">
    <citation type="journal article" date="2019" name="Int. J. Syst. Evol. Microbiol.">
        <title>The Global Catalogue of Microorganisms (GCM) 10K type strain sequencing project: providing services to taxonomists for standard genome sequencing and annotation.</title>
        <authorList>
            <consortium name="The Broad Institute Genomics Platform"/>
            <consortium name="The Broad Institute Genome Sequencing Center for Infectious Disease"/>
            <person name="Wu L."/>
            <person name="Ma J."/>
        </authorList>
    </citation>
    <scope>NUCLEOTIDE SEQUENCE [LARGE SCALE GENOMIC DNA]</scope>
    <source>
        <strain evidence="9">CCUG 50873</strain>
    </source>
</reference>
<evidence type="ECO:0000259" key="7">
    <source>
        <dbReference type="Pfam" id="PF03772"/>
    </source>
</evidence>
<keyword evidence="9" id="KW-1185">Reference proteome</keyword>
<feature type="domain" description="ComEC/Rec2-related protein" evidence="7">
    <location>
        <begin position="2"/>
        <end position="241"/>
    </location>
</feature>
<dbReference type="RefSeq" id="WP_253648613.1">
    <property type="nucleotide sequence ID" value="NZ_BAAAMO010000006.1"/>
</dbReference>
<evidence type="ECO:0000256" key="6">
    <source>
        <dbReference type="SAM" id="Phobius"/>
    </source>
</evidence>
<dbReference type="EMBL" id="JBHTIL010000002">
    <property type="protein sequence ID" value="MFD0926927.1"/>
    <property type="molecule type" value="Genomic_DNA"/>
</dbReference>
<feature type="transmembrane region" description="Helical" evidence="6">
    <location>
        <begin position="21"/>
        <end position="41"/>
    </location>
</feature>
<evidence type="ECO:0000313" key="9">
    <source>
        <dbReference type="Proteomes" id="UP001597068"/>
    </source>
</evidence>
<evidence type="ECO:0000256" key="1">
    <source>
        <dbReference type="ARBA" id="ARBA00004651"/>
    </source>
</evidence>
<keyword evidence="3 6" id="KW-0812">Transmembrane</keyword>
<dbReference type="NCBIfam" id="TIGR00360">
    <property type="entry name" value="ComEC_N-term"/>
    <property type="match status" value="1"/>
</dbReference>
<sequence length="260" mass="26160">MSGANVAIIGGSVLALLRVCGASRAVSVAVAVAVIAVFVLVVRPSPSVVRAAVMGVVGMLALAARRDTQPVPALCAAIIVVLGVWPAMSVDPGFALSVAATAGLVVLAPRLRDGLVDRHVPRVIADPVAIAATAQLVTTPLVVAFAGSVSVVGVVANIVIAPVVAPITVFGTVAAVSTQFSTVVAGLAARVCGPELWWMAVVAQRLARAPGAAVTVPGGVPGALLMTATGVVVVGLPLWWARRRTARAGVGGRWQHGRRE</sequence>
<feature type="transmembrane region" description="Helical" evidence="6">
    <location>
        <begin position="223"/>
        <end position="241"/>
    </location>
</feature>
<comment type="subcellular location">
    <subcellularLocation>
        <location evidence="1">Cell membrane</location>
        <topology evidence="1">Multi-pass membrane protein</topology>
    </subcellularLocation>
</comment>
<dbReference type="PANTHER" id="PTHR30619:SF7">
    <property type="entry name" value="BETA-LACTAMASE DOMAIN PROTEIN"/>
    <property type="match status" value="1"/>
</dbReference>
<gene>
    <name evidence="8" type="ORF">ACFQ04_14395</name>
</gene>
<accession>A0ABW3G8Z2</accession>
<dbReference type="Pfam" id="PF03772">
    <property type="entry name" value="Competence"/>
    <property type="match status" value="1"/>
</dbReference>
<keyword evidence="2" id="KW-1003">Cell membrane</keyword>
<dbReference type="Proteomes" id="UP001597068">
    <property type="component" value="Unassembled WGS sequence"/>
</dbReference>
<evidence type="ECO:0000256" key="3">
    <source>
        <dbReference type="ARBA" id="ARBA00022692"/>
    </source>
</evidence>
<dbReference type="InterPro" id="IPR004477">
    <property type="entry name" value="ComEC_N"/>
</dbReference>
<evidence type="ECO:0000313" key="8">
    <source>
        <dbReference type="EMBL" id="MFD0926927.1"/>
    </source>
</evidence>